<dbReference type="PATRIC" id="fig|1299321.3.peg.2586"/>
<evidence type="ECO:0000313" key="1">
    <source>
        <dbReference type="EMBL" id="EUA71316.1"/>
    </source>
</evidence>
<evidence type="ECO:0000313" key="2">
    <source>
        <dbReference type="Proteomes" id="UP000023351"/>
    </source>
</evidence>
<protein>
    <submittedName>
        <fullName evidence="1">Putative stf protein</fullName>
    </submittedName>
</protein>
<dbReference type="EMBL" id="JAOJ01000002">
    <property type="protein sequence ID" value="EUA71316.1"/>
    <property type="molecule type" value="Genomic_DNA"/>
</dbReference>
<gene>
    <name evidence="1" type="ORF">I540_2667</name>
</gene>
<dbReference type="Proteomes" id="UP000023351">
    <property type="component" value="Unassembled WGS sequence"/>
</dbReference>
<dbReference type="InterPro" id="IPR011990">
    <property type="entry name" value="TPR-like_helical_dom_sf"/>
</dbReference>
<organism evidence="1 2">
    <name type="scientific">Mycobacteroides abscessus subsp. bolletii 1513</name>
    <dbReference type="NCBI Taxonomy" id="1299321"/>
    <lineage>
        <taxon>Bacteria</taxon>
        <taxon>Bacillati</taxon>
        <taxon>Actinomycetota</taxon>
        <taxon>Actinomycetes</taxon>
        <taxon>Mycobacteriales</taxon>
        <taxon>Mycobacteriaceae</taxon>
        <taxon>Mycobacteroides</taxon>
        <taxon>Mycobacteroides abscessus</taxon>
    </lineage>
</organism>
<accession>X8DTJ7</accession>
<dbReference type="Gene3D" id="1.25.40.10">
    <property type="entry name" value="Tetratricopeptide repeat domain"/>
    <property type="match status" value="1"/>
</dbReference>
<comment type="caution">
    <text evidence="1">The sequence shown here is derived from an EMBL/GenBank/DDBJ whole genome shotgun (WGS) entry which is preliminary data.</text>
</comment>
<sequence length="414" mass="45009">MQRRNPAPIPREDVLDFPAGAGMIGVMSSSSTARARPVRPGTLVQRARLDNNMTQTAAMARFARLASQHGMAVPATTSLKRMFSRWENQPVIPDADYRMLLRELYGRTDDELGFPADTSNGEADGHAEAVIEIRARLASSQGVDGALIAHLDQGTHRLRLLDRRVGAGGVLDQISAHITLVRQLMTHTVLSRDRQALASIIADASALAGWQALDTAAIMRAWQHFDLARSAGREADNTAVYAHALGEQSYALADIGKPADALALLDEAASAPSLPPLMRCWLTAARAEMHAHLGDRDAARRGFDQAERLLPADSDDPAMPYLSLNITHLARWRGHGLALLGEPEAIDYLTRALDDHNPDFVRAQCALHTDLAHALHAAGERGPARHHALLAKQLAAQIGSQRNRRRLNVLARPS</sequence>
<dbReference type="AlphaFoldDB" id="X8DTJ7"/>
<proteinExistence type="predicted"/>
<reference evidence="1 2" key="1">
    <citation type="submission" date="2013-12" db="EMBL/GenBank/DDBJ databases">
        <authorList>
            <person name="Zelazny A."/>
            <person name="Olivier K."/>
            <person name="Holland S."/>
            <person name="Lenaerts A."/>
            <person name="Ordway D."/>
            <person name="DeGroote M.A."/>
            <person name="Parker T."/>
            <person name="Sizemore C."/>
            <person name="Tallon L.J."/>
            <person name="Sadzewicz L.K."/>
            <person name="Sengamalay N."/>
            <person name="Fraser C.M."/>
            <person name="Hine E."/>
            <person name="Shefchek K.A."/>
            <person name="Das S.P."/>
            <person name="Tettelin H."/>
        </authorList>
    </citation>
    <scope>NUCLEOTIDE SEQUENCE [LARGE SCALE GENOMIC DNA]</scope>
    <source>
        <strain evidence="1 2">1513</strain>
    </source>
</reference>
<name>X8DTJ7_9MYCO</name>